<dbReference type="SUPFAM" id="SSF103481">
    <property type="entry name" value="Multidrug resistance efflux transporter EmrE"/>
    <property type="match status" value="1"/>
</dbReference>
<feature type="transmembrane region" description="Helical" evidence="6">
    <location>
        <begin position="306"/>
        <end position="332"/>
    </location>
</feature>
<evidence type="ECO:0000313" key="7">
    <source>
        <dbReference type="EMBL" id="KAK6590995.1"/>
    </source>
</evidence>
<feature type="transmembrane region" description="Helical" evidence="6">
    <location>
        <begin position="339"/>
        <end position="359"/>
    </location>
</feature>
<dbReference type="GO" id="GO:0015165">
    <property type="term" value="F:pyrimidine nucleotide-sugar transmembrane transporter activity"/>
    <property type="evidence" value="ECO:0007669"/>
    <property type="project" value="InterPro"/>
</dbReference>
<sequence length="442" mass="48592">MRQKKCPLNENSGLESPLNSGTGKHSIIECNLLGVSKKKLFSVRDDGFTTPTLNLFYDKLVIPLRYISLLLLVLKTVFVVLCTRLSFKFPAKDGLVFIPSVAVVIAELIKLSVSLIMIFILTAKKNIREFPMALYKELTADKDGNLLILVPGVLFLFQNNLLYFSLQRLPAALYQVLYQLKILVTSYLSVVILKRKLSITRWFACILLVFGVVLIPKKPNSTQGSISGTYEFILGLVAAMFSSFSSGLGAVVLEKVIKGSDERLRNGADFQTTVWGRNTILALVGVTLGTILVYSTSKERIVENGIFQGFSPFILLVILLNAGTGFVVVAVLKYADGILKCFCNALSIIIVTLGSWLLIGDTQMSIQFAIAAVIVIFAVLIYSLDKAISINCITGITQNLSDKIFNKNESENTNKIDPYGITNKDNPLLVAEVEPLVSKNKA</sequence>
<dbReference type="NCBIfam" id="TIGR00803">
    <property type="entry name" value="nst"/>
    <property type="match status" value="1"/>
</dbReference>
<keyword evidence="4 6" id="KW-0472">Membrane</keyword>
<evidence type="ECO:0000256" key="3">
    <source>
        <dbReference type="ARBA" id="ARBA00022989"/>
    </source>
</evidence>
<dbReference type="InterPro" id="IPR037185">
    <property type="entry name" value="EmrE-like"/>
</dbReference>
<dbReference type="Proteomes" id="UP001311799">
    <property type="component" value="Unassembled WGS sequence"/>
</dbReference>
<keyword evidence="7" id="KW-0813">Transport</keyword>
<gene>
    <name evidence="7" type="ORF">RS030_111815</name>
</gene>
<reference evidence="7 8" key="1">
    <citation type="submission" date="2023-10" db="EMBL/GenBank/DDBJ databases">
        <title>Comparative genomics analysis reveals potential genetic determinants of host preference in Cryptosporidium xiaoi.</title>
        <authorList>
            <person name="Xiao L."/>
            <person name="Li J."/>
        </authorList>
    </citation>
    <scope>NUCLEOTIDE SEQUENCE [LARGE SCALE GENOMIC DNA]</scope>
    <source>
        <strain evidence="7 8">52996</strain>
    </source>
</reference>
<dbReference type="Pfam" id="PF04142">
    <property type="entry name" value="Nuc_sug_transp"/>
    <property type="match status" value="1"/>
</dbReference>
<evidence type="ECO:0000256" key="6">
    <source>
        <dbReference type="SAM" id="Phobius"/>
    </source>
</evidence>
<feature type="region of interest" description="Disordered" evidence="5">
    <location>
        <begin position="1"/>
        <end position="21"/>
    </location>
</feature>
<evidence type="ECO:0000256" key="2">
    <source>
        <dbReference type="ARBA" id="ARBA00022692"/>
    </source>
</evidence>
<keyword evidence="3 6" id="KW-1133">Transmembrane helix</keyword>
<feature type="transmembrane region" description="Helical" evidence="6">
    <location>
        <begin position="274"/>
        <end position="294"/>
    </location>
</feature>
<dbReference type="GO" id="GO:0000139">
    <property type="term" value="C:Golgi membrane"/>
    <property type="evidence" value="ECO:0007669"/>
    <property type="project" value="InterPro"/>
</dbReference>
<feature type="compositionally biased region" description="Polar residues" evidence="5">
    <location>
        <begin position="9"/>
        <end position="21"/>
    </location>
</feature>
<protein>
    <submittedName>
        <fullName evidence="7">UDP N-acetylglucosamine transporter-like nucleotide sugar transporter</fullName>
    </submittedName>
</protein>
<dbReference type="PANTHER" id="PTHR10231">
    <property type="entry name" value="NUCLEOTIDE-SUGAR TRANSMEMBRANE TRANSPORTER"/>
    <property type="match status" value="1"/>
</dbReference>
<evidence type="ECO:0000256" key="5">
    <source>
        <dbReference type="SAM" id="MobiDB-lite"/>
    </source>
</evidence>
<feature type="transmembrane region" description="Helical" evidence="6">
    <location>
        <begin position="144"/>
        <end position="166"/>
    </location>
</feature>
<feature type="transmembrane region" description="Helical" evidence="6">
    <location>
        <begin position="365"/>
        <end position="384"/>
    </location>
</feature>
<evidence type="ECO:0000256" key="4">
    <source>
        <dbReference type="ARBA" id="ARBA00023136"/>
    </source>
</evidence>
<feature type="transmembrane region" description="Helical" evidence="6">
    <location>
        <begin position="232"/>
        <end position="253"/>
    </location>
</feature>
<keyword evidence="8" id="KW-1185">Reference proteome</keyword>
<dbReference type="AlphaFoldDB" id="A0AAV9Y374"/>
<evidence type="ECO:0000256" key="1">
    <source>
        <dbReference type="ARBA" id="ARBA00004141"/>
    </source>
</evidence>
<feature type="transmembrane region" description="Helical" evidence="6">
    <location>
        <begin position="66"/>
        <end position="87"/>
    </location>
</feature>
<comment type="caution">
    <text evidence="7">The sequence shown here is derived from an EMBL/GenBank/DDBJ whole genome shotgun (WGS) entry which is preliminary data.</text>
</comment>
<feature type="transmembrane region" description="Helical" evidence="6">
    <location>
        <begin position="199"/>
        <end position="216"/>
    </location>
</feature>
<keyword evidence="7" id="KW-0762">Sugar transport</keyword>
<accession>A0AAV9Y374</accession>
<evidence type="ECO:0000313" key="8">
    <source>
        <dbReference type="Proteomes" id="UP001311799"/>
    </source>
</evidence>
<organism evidence="7 8">
    <name type="scientific">Cryptosporidium xiaoi</name>
    <dbReference type="NCBI Taxonomy" id="659607"/>
    <lineage>
        <taxon>Eukaryota</taxon>
        <taxon>Sar</taxon>
        <taxon>Alveolata</taxon>
        <taxon>Apicomplexa</taxon>
        <taxon>Conoidasida</taxon>
        <taxon>Coccidia</taxon>
        <taxon>Eucoccidiorida</taxon>
        <taxon>Eimeriorina</taxon>
        <taxon>Cryptosporidiidae</taxon>
        <taxon>Cryptosporidium</taxon>
    </lineage>
</organism>
<feature type="transmembrane region" description="Helical" evidence="6">
    <location>
        <begin position="99"/>
        <end position="123"/>
    </location>
</feature>
<dbReference type="InterPro" id="IPR007271">
    <property type="entry name" value="Nuc_sug_transpt"/>
</dbReference>
<keyword evidence="2 6" id="KW-0812">Transmembrane</keyword>
<dbReference type="EMBL" id="JAWDEY010000002">
    <property type="protein sequence ID" value="KAK6590995.1"/>
    <property type="molecule type" value="Genomic_DNA"/>
</dbReference>
<feature type="transmembrane region" description="Helical" evidence="6">
    <location>
        <begin position="172"/>
        <end position="192"/>
    </location>
</feature>
<proteinExistence type="predicted"/>
<comment type="subcellular location">
    <subcellularLocation>
        <location evidence="1">Membrane</location>
        <topology evidence="1">Multi-pass membrane protein</topology>
    </subcellularLocation>
</comment>
<name>A0AAV9Y374_9CRYT</name>